<dbReference type="RefSeq" id="WP_160597335.1">
    <property type="nucleotide sequence ID" value="NZ_WTYS01000001.1"/>
</dbReference>
<dbReference type="InterPro" id="IPR051907">
    <property type="entry name" value="DoxX-like_oxidoreductase"/>
</dbReference>
<feature type="transmembrane region" description="Helical" evidence="7">
    <location>
        <begin position="81"/>
        <end position="111"/>
    </location>
</feature>
<evidence type="ECO:0000313" key="8">
    <source>
        <dbReference type="EMBL" id="MXO56093.1"/>
    </source>
</evidence>
<comment type="caution">
    <text evidence="8">The sequence shown here is derived from an EMBL/GenBank/DDBJ whole genome shotgun (WGS) entry which is preliminary data.</text>
</comment>
<dbReference type="InterPro" id="IPR032808">
    <property type="entry name" value="DoxX"/>
</dbReference>
<gene>
    <name evidence="8" type="ORF">GRI36_04275</name>
</gene>
<comment type="subcellular location">
    <subcellularLocation>
        <location evidence="1">Cell membrane</location>
        <topology evidence="1">Multi-pass membrane protein</topology>
    </subcellularLocation>
</comment>
<dbReference type="EMBL" id="WTYS01000001">
    <property type="protein sequence ID" value="MXO56093.1"/>
    <property type="molecule type" value="Genomic_DNA"/>
</dbReference>
<dbReference type="PANTHER" id="PTHR33452">
    <property type="entry name" value="OXIDOREDUCTASE CATD-RELATED"/>
    <property type="match status" value="1"/>
</dbReference>
<proteinExistence type="inferred from homology"/>
<name>A0A6I4SK53_9SPHN</name>
<dbReference type="AlphaFoldDB" id="A0A6I4SK53"/>
<evidence type="ECO:0000256" key="3">
    <source>
        <dbReference type="ARBA" id="ARBA00022475"/>
    </source>
</evidence>
<feature type="transmembrane region" description="Helical" evidence="7">
    <location>
        <begin position="123"/>
        <end position="144"/>
    </location>
</feature>
<organism evidence="8 9">
    <name type="scientific">Pontixanthobacter gangjinensis</name>
    <dbReference type="NCBI Taxonomy" id="1028742"/>
    <lineage>
        <taxon>Bacteria</taxon>
        <taxon>Pseudomonadati</taxon>
        <taxon>Pseudomonadota</taxon>
        <taxon>Alphaproteobacteria</taxon>
        <taxon>Sphingomonadales</taxon>
        <taxon>Erythrobacteraceae</taxon>
        <taxon>Pontixanthobacter</taxon>
    </lineage>
</organism>
<keyword evidence="4 7" id="KW-0812">Transmembrane</keyword>
<dbReference type="OrthoDB" id="121744at2"/>
<dbReference type="Pfam" id="PF07681">
    <property type="entry name" value="DoxX"/>
    <property type="match status" value="1"/>
</dbReference>
<evidence type="ECO:0000256" key="5">
    <source>
        <dbReference type="ARBA" id="ARBA00022989"/>
    </source>
</evidence>
<accession>A0A6I4SK53</accession>
<evidence type="ECO:0000256" key="7">
    <source>
        <dbReference type="SAM" id="Phobius"/>
    </source>
</evidence>
<keyword evidence="5 7" id="KW-1133">Transmembrane helix</keyword>
<dbReference type="Proteomes" id="UP000468943">
    <property type="component" value="Unassembled WGS sequence"/>
</dbReference>
<dbReference type="PANTHER" id="PTHR33452:SF1">
    <property type="entry name" value="INNER MEMBRANE PROTEIN YPHA-RELATED"/>
    <property type="match status" value="1"/>
</dbReference>
<reference evidence="8 9" key="1">
    <citation type="submission" date="2019-12" db="EMBL/GenBank/DDBJ databases">
        <title>Genomic-based taxomic classification of the family Erythrobacteraceae.</title>
        <authorList>
            <person name="Xu L."/>
        </authorList>
    </citation>
    <scope>NUCLEOTIDE SEQUENCE [LARGE SCALE GENOMIC DNA]</scope>
    <source>
        <strain evidence="8 9">JCM 17802</strain>
    </source>
</reference>
<evidence type="ECO:0000313" key="9">
    <source>
        <dbReference type="Proteomes" id="UP000468943"/>
    </source>
</evidence>
<comment type="similarity">
    <text evidence="2">Belongs to the DoxX family.</text>
</comment>
<protein>
    <submittedName>
        <fullName evidence="8">DoxX family membrane protein</fullName>
    </submittedName>
</protein>
<keyword evidence="9" id="KW-1185">Reference proteome</keyword>
<keyword evidence="3" id="KW-1003">Cell membrane</keyword>
<dbReference type="GO" id="GO:0005886">
    <property type="term" value="C:plasma membrane"/>
    <property type="evidence" value="ECO:0007669"/>
    <property type="project" value="UniProtKB-SubCell"/>
</dbReference>
<evidence type="ECO:0000256" key="2">
    <source>
        <dbReference type="ARBA" id="ARBA00006679"/>
    </source>
</evidence>
<evidence type="ECO:0000256" key="1">
    <source>
        <dbReference type="ARBA" id="ARBA00004651"/>
    </source>
</evidence>
<keyword evidence="6 7" id="KW-0472">Membrane</keyword>
<sequence>MQRLTQHYDRLTNALSGRFTESLALLLTRLALAGVFWRSGRTKVVEGTWFQIDETQYYLFEEFGLPVSPEIMVPMTMYAEFLIPILVASGILTRLSAAALLVMTLVIQFLIFPEAWWAVHSLWAAMALVLISRGGGIFSVDAAANKYVTKLRN</sequence>
<evidence type="ECO:0000256" key="4">
    <source>
        <dbReference type="ARBA" id="ARBA00022692"/>
    </source>
</evidence>
<evidence type="ECO:0000256" key="6">
    <source>
        <dbReference type="ARBA" id="ARBA00023136"/>
    </source>
</evidence>